<evidence type="ECO:0000313" key="2">
    <source>
        <dbReference type="Proteomes" id="UP000821853"/>
    </source>
</evidence>
<accession>A0A9J6FT14</accession>
<sequence>MLLLFRKCLDVVDATKQQVIRVNSAQFDWVESLKRKAFEYESRPFGKNIWLLADDVHISGVHRRREYEGKDSGCSLQPQQPVIHGAAEAKTLVMNIYRHGQWRPQDGTQFAFLNQRTHGDLSSLQWYESPLAYNPPSCGAKRSSAQYTTLL</sequence>
<dbReference type="Gene3D" id="3.40.50.720">
    <property type="entry name" value="NAD(P)-binding Rossmann-like Domain"/>
    <property type="match status" value="1"/>
</dbReference>
<dbReference type="VEuPathDB" id="VectorBase:HLOH_044107"/>
<evidence type="ECO:0000313" key="1">
    <source>
        <dbReference type="EMBL" id="KAH9365923.1"/>
    </source>
</evidence>
<dbReference type="EMBL" id="JABSTR010000003">
    <property type="protein sequence ID" value="KAH9365923.1"/>
    <property type="molecule type" value="Genomic_DNA"/>
</dbReference>
<reference evidence="1 2" key="1">
    <citation type="journal article" date="2020" name="Cell">
        <title>Large-Scale Comparative Analyses of Tick Genomes Elucidate Their Genetic Diversity and Vector Capacities.</title>
        <authorList>
            <consortium name="Tick Genome and Microbiome Consortium (TIGMIC)"/>
            <person name="Jia N."/>
            <person name="Wang J."/>
            <person name="Shi W."/>
            <person name="Du L."/>
            <person name="Sun Y."/>
            <person name="Zhan W."/>
            <person name="Jiang J.F."/>
            <person name="Wang Q."/>
            <person name="Zhang B."/>
            <person name="Ji P."/>
            <person name="Bell-Sakyi L."/>
            <person name="Cui X.M."/>
            <person name="Yuan T.T."/>
            <person name="Jiang B.G."/>
            <person name="Yang W.F."/>
            <person name="Lam T.T."/>
            <person name="Chang Q.C."/>
            <person name="Ding S.J."/>
            <person name="Wang X.J."/>
            <person name="Zhu J.G."/>
            <person name="Ruan X.D."/>
            <person name="Zhao L."/>
            <person name="Wei J.T."/>
            <person name="Ye R.Z."/>
            <person name="Que T.C."/>
            <person name="Du C.H."/>
            <person name="Zhou Y.H."/>
            <person name="Cheng J.X."/>
            <person name="Dai P.F."/>
            <person name="Guo W.B."/>
            <person name="Han X.H."/>
            <person name="Huang E.J."/>
            <person name="Li L.F."/>
            <person name="Wei W."/>
            <person name="Gao Y.C."/>
            <person name="Liu J.Z."/>
            <person name="Shao H.Z."/>
            <person name="Wang X."/>
            <person name="Wang C.C."/>
            <person name="Yang T.C."/>
            <person name="Huo Q.B."/>
            <person name="Li W."/>
            <person name="Chen H.Y."/>
            <person name="Chen S.E."/>
            <person name="Zhou L.G."/>
            <person name="Ni X.B."/>
            <person name="Tian J.H."/>
            <person name="Sheng Y."/>
            <person name="Liu T."/>
            <person name="Pan Y.S."/>
            <person name="Xia L.Y."/>
            <person name="Li J."/>
            <person name="Zhao F."/>
            <person name="Cao W.C."/>
        </authorList>
    </citation>
    <scope>NUCLEOTIDE SEQUENCE [LARGE SCALE GENOMIC DNA]</scope>
    <source>
        <strain evidence="1">HaeL-2018</strain>
    </source>
</reference>
<dbReference type="Proteomes" id="UP000821853">
    <property type="component" value="Unassembled WGS sequence"/>
</dbReference>
<name>A0A9J6FT14_HAELO</name>
<dbReference type="Gene3D" id="3.90.180.10">
    <property type="entry name" value="Medium-chain alcohol dehydrogenases, catalytic domain"/>
    <property type="match status" value="1"/>
</dbReference>
<protein>
    <submittedName>
        <fullName evidence="1">Uncharacterized protein</fullName>
    </submittedName>
</protein>
<comment type="caution">
    <text evidence="1">The sequence shown here is derived from an EMBL/GenBank/DDBJ whole genome shotgun (WGS) entry which is preliminary data.</text>
</comment>
<organism evidence="1 2">
    <name type="scientific">Haemaphysalis longicornis</name>
    <name type="common">Bush tick</name>
    <dbReference type="NCBI Taxonomy" id="44386"/>
    <lineage>
        <taxon>Eukaryota</taxon>
        <taxon>Metazoa</taxon>
        <taxon>Ecdysozoa</taxon>
        <taxon>Arthropoda</taxon>
        <taxon>Chelicerata</taxon>
        <taxon>Arachnida</taxon>
        <taxon>Acari</taxon>
        <taxon>Parasitiformes</taxon>
        <taxon>Ixodida</taxon>
        <taxon>Ixodoidea</taxon>
        <taxon>Ixodidae</taxon>
        <taxon>Haemaphysalinae</taxon>
        <taxon>Haemaphysalis</taxon>
    </lineage>
</organism>
<dbReference type="AlphaFoldDB" id="A0A9J6FT14"/>
<proteinExistence type="predicted"/>
<keyword evidence="2" id="KW-1185">Reference proteome</keyword>
<gene>
    <name evidence="1" type="ORF">HPB48_015003</name>
</gene>